<feature type="region of interest" description="Disordered" evidence="4">
    <location>
        <begin position="410"/>
        <end position="445"/>
    </location>
</feature>
<reference evidence="7 8" key="1">
    <citation type="submission" date="2015-09" db="EMBL/GenBank/DDBJ databases">
        <title>Sorangium comparison.</title>
        <authorList>
            <person name="Zaburannyi N."/>
            <person name="Bunk B."/>
            <person name="Overmann J."/>
            <person name="Mueller R."/>
        </authorList>
    </citation>
    <scope>NUCLEOTIDE SEQUENCE [LARGE SCALE GENOMIC DNA]</scope>
    <source>
        <strain evidence="7 8">So ce26</strain>
    </source>
</reference>
<dbReference type="PANTHER" id="PTHR11709:SF394">
    <property type="entry name" value="FI03373P-RELATED"/>
    <property type="match status" value="1"/>
</dbReference>
<dbReference type="InterPro" id="IPR045087">
    <property type="entry name" value="Cu-oxidase_fam"/>
</dbReference>
<evidence type="ECO:0000256" key="1">
    <source>
        <dbReference type="ARBA" id="ARBA00022723"/>
    </source>
</evidence>
<evidence type="ECO:0000259" key="5">
    <source>
        <dbReference type="Pfam" id="PF07731"/>
    </source>
</evidence>
<dbReference type="Pfam" id="PF07731">
    <property type="entry name" value="Cu-oxidase_2"/>
    <property type="match status" value="1"/>
</dbReference>
<feature type="compositionally biased region" description="Pro residues" evidence="4">
    <location>
        <begin position="31"/>
        <end position="41"/>
    </location>
</feature>
<dbReference type="OrthoDB" id="9757546at2"/>
<dbReference type="InterPro" id="IPR011706">
    <property type="entry name" value="Cu-oxidase_C"/>
</dbReference>
<dbReference type="Pfam" id="PF07732">
    <property type="entry name" value="Cu-oxidase_3"/>
    <property type="match status" value="1"/>
</dbReference>
<evidence type="ECO:0000259" key="6">
    <source>
        <dbReference type="Pfam" id="PF07732"/>
    </source>
</evidence>
<dbReference type="Proteomes" id="UP000238348">
    <property type="component" value="Chromosome"/>
</dbReference>
<organism evidence="7 8">
    <name type="scientific">Sorangium cellulosum</name>
    <name type="common">Polyangium cellulosum</name>
    <dbReference type="NCBI Taxonomy" id="56"/>
    <lineage>
        <taxon>Bacteria</taxon>
        <taxon>Pseudomonadati</taxon>
        <taxon>Myxococcota</taxon>
        <taxon>Polyangia</taxon>
        <taxon>Polyangiales</taxon>
        <taxon>Polyangiaceae</taxon>
        <taxon>Sorangium</taxon>
    </lineage>
</organism>
<dbReference type="GO" id="GO:0016491">
    <property type="term" value="F:oxidoreductase activity"/>
    <property type="evidence" value="ECO:0007669"/>
    <property type="project" value="UniProtKB-KW"/>
</dbReference>
<feature type="domain" description="Plastocyanin-like" evidence="5">
    <location>
        <begin position="219"/>
        <end position="331"/>
    </location>
</feature>
<dbReference type="RefSeq" id="WP_104977363.1">
    <property type="nucleotide sequence ID" value="NZ_CP012673.1"/>
</dbReference>
<dbReference type="PANTHER" id="PTHR11709">
    <property type="entry name" value="MULTI-COPPER OXIDASE"/>
    <property type="match status" value="1"/>
</dbReference>
<dbReference type="SUPFAM" id="SSF49503">
    <property type="entry name" value="Cupredoxins"/>
    <property type="match status" value="2"/>
</dbReference>
<evidence type="ECO:0000256" key="2">
    <source>
        <dbReference type="ARBA" id="ARBA00023002"/>
    </source>
</evidence>
<feature type="compositionally biased region" description="Gly residues" evidence="4">
    <location>
        <begin position="436"/>
        <end position="445"/>
    </location>
</feature>
<keyword evidence="3" id="KW-0186">Copper</keyword>
<accession>A0A2L0EJB8</accession>
<proteinExistence type="predicted"/>
<gene>
    <name evidence="7" type="ORF">SOCE26_007820</name>
</gene>
<evidence type="ECO:0000313" key="7">
    <source>
        <dbReference type="EMBL" id="AUX39391.1"/>
    </source>
</evidence>
<keyword evidence="1" id="KW-0479">Metal-binding</keyword>
<dbReference type="CDD" id="cd04202">
    <property type="entry name" value="CuRO_D2_2dMcoN_like"/>
    <property type="match status" value="1"/>
</dbReference>
<evidence type="ECO:0000256" key="4">
    <source>
        <dbReference type="SAM" id="MobiDB-lite"/>
    </source>
</evidence>
<sequence>MDRRSFIHVGSLAAGAALITRGVAHAQQRPDAPPAPPPAAPRPRKDAAPGGQPAVVTPNVSTLPLRLVDGVKVGHLVAHPLEHEFAPGLKCEVWGYNGSTPGPTIEAVEGDRLRIYVTNSLPEATTVHWHGLVLPNGMDGVAGLNQRPIPPGETYVYEFVVRYPGTYMYHSHFDEMTQIALGGVGMFVVHPRRPRGPRVDRDFVLMTHEWKINAGARRPDPNAMSDFNVLTFNGKAFPGTAPLLVGRGERVRIRLGNLGPMDHHPIHLHGLSFQVTATDGGYVPESAQYPETTVLVPVGSTRVIEFVPEEPGDWAVHCHMTHHTMMQMGHGLPNMVGVSTRTLDRRMSRVMPEYMTMGTTGMGGMGEMPMPMPANSLPMRGGSGPFSYIDMGGMFTILKVRDEPDRADPAGWYVHPAGTVAGPASAERMRADGIEPGSGPGEKPG</sequence>
<feature type="region of interest" description="Disordered" evidence="4">
    <location>
        <begin position="23"/>
        <end position="56"/>
    </location>
</feature>
<name>A0A2L0EJB8_SORCE</name>
<dbReference type="AlphaFoldDB" id="A0A2L0EJB8"/>
<keyword evidence="2" id="KW-0560">Oxidoreductase</keyword>
<dbReference type="InterPro" id="IPR008972">
    <property type="entry name" value="Cupredoxin"/>
</dbReference>
<evidence type="ECO:0000256" key="3">
    <source>
        <dbReference type="ARBA" id="ARBA00023008"/>
    </source>
</evidence>
<dbReference type="CDD" id="cd13860">
    <property type="entry name" value="CuRO_1_2dMco_1"/>
    <property type="match status" value="1"/>
</dbReference>
<evidence type="ECO:0000313" key="8">
    <source>
        <dbReference type="Proteomes" id="UP000238348"/>
    </source>
</evidence>
<dbReference type="Gene3D" id="2.60.40.420">
    <property type="entry name" value="Cupredoxins - blue copper proteins"/>
    <property type="match status" value="1"/>
</dbReference>
<feature type="domain" description="Plastocyanin-like" evidence="6">
    <location>
        <begin position="87"/>
        <end position="193"/>
    </location>
</feature>
<dbReference type="EMBL" id="CP012673">
    <property type="protein sequence ID" value="AUX39391.1"/>
    <property type="molecule type" value="Genomic_DNA"/>
</dbReference>
<protein>
    <submittedName>
        <fullName evidence="7">Copper oxidase</fullName>
    </submittedName>
</protein>
<dbReference type="InterPro" id="IPR011707">
    <property type="entry name" value="Cu-oxidase-like_N"/>
</dbReference>
<dbReference type="GO" id="GO:0005507">
    <property type="term" value="F:copper ion binding"/>
    <property type="evidence" value="ECO:0007669"/>
    <property type="project" value="InterPro"/>
</dbReference>